<keyword evidence="1" id="KW-1185">Reference proteome</keyword>
<evidence type="ECO:0000313" key="1">
    <source>
        <dbReference type="Proteomes" id="UP000790787"/>
    </source>
</evidence>
<accession>A0AC58UBY0</accession>
<name>A0AC58UBY0_TOBAC</name>
<evidence type="ECO:0000313" key="2">
    <source>
        <dbReference type="RefSeq" id="XP_075107003.1"/>
    </source>
</evidence>
<reference evidence="1" key="1">
    <citation type="journal article" date="2014" name="Nat. Commun.">
        <title>The tobacco genome sequence and its comparison with those of tomato and potato.</title>
        <authorList>
            <person name="Sierro N."/>
            <person name="Battey J.N."/>
            <person name="Ouadi S."/>
            <person name="Bakaher N."/>
            <person name="Bovet L."/>
            <person name="Willig A."/>
            <person name="Goepfert S."/>
            <person name="Peitsch M.C."/>
            <person name="Ivanov N.V."/>
        </authorList>
    </citation>
    <scope>NUCLEOTIDE SEQUENCE [LARGE SCALE GENOMIC DNA]</scope>
</reference>
<dbReference type="RefSeq" id="XP_075107003.1">
    <property type="nucleotide sequence ID" value="XM_075250902.1"/>
</dbReference>
<sequence>MVSAMRNIKDARILRAMRSDSSQRDLNLWCEYHGMNSHQTWDCQHLRQEVVTSLKNGHYRKFLSDRAKNNYGHNKDNAELPKAGEEPPRQMINMIFGGNEINKVTLSAAKKMKVSITHSKRLQEDDITFTEEDADKLLLPDNDTLVISLNVLDYKIRRCLVDLGSSANIIQWRVLEQTKLTGSIIPAIKLLAGFNLASVTTREEILLLINAEGVMKTTLFEVVDGDMGLKTTNSQSMALPNDNEAGLQDENNNLTTGYERPLVDPIGTRVADPIDVNSHVAIEANQCFDPENSIHGGN</sequence>
<gene>
    <name evidence="2" type="primary">LOC142179986</name>
</gene>
<proteinExistence type="predicted"/>
<reference evidence="2" key="2">
    <citation type="submission" date="2025-08" db="UniProtKB">
        <authorList>
            <consortium name="RefSeq"/>
        </authorList>
    </citation>
    <scope>IDENTIFICATION</scope>
    <source>
        <tissue evidence="2">Leaf</tissue>
    </source>
</reference>
<organism evidence="1 2">
    <name type="scientific">Nicotiana tabacum</name>
    <name type="common">Common tobacco</name>
    <dbReference type="NCBI Taxonomy" id="4097"/>
    <lineage>
        <taxon>Eukaryota</taxon>
        <taxon>Viridiplantae</taxon>
        <taxon>Streptophyta</taxon>
        <taxon>Embryophyta</taxon>
        <taxon>Tracheophyta</taxon>
        <taxon>Spermatophyta</taxon>
        <taxon>Magnoliopsida</taxon>
        <taxon>eudicotyledons</taxon>
        <taxon>Gunneridae</taxon>
        <taxon>Pentapetalae</taxon>
        <taxon>asterids</taxon>
        <taxon>lamiids</taxon>
        <taxon>Solanales</taxon>
        <taxon>Solanaceae</taxon>
        <taxon>Nicotianoideae</taxon>
        <taxon>Nicotianeae</taxon>
        <taxon>Nicotiana</taxon>
    </lineage>
</organism>
<protein>
    <submittedName>
        <fullName evidence="2">Uncharacterized protein LOC142179986</fullName>
    </submittedName>
</protein>
<dbReference type="Proteomes" id="UP000790787">
    <property type="component" value="Chromosome 4"/>
</dbReference>